<dbReference type="InterPro" id="IPR021440">
    <property type="entry name" value="DUF3089"/>
</dbReference>
<sequence>MRLVLILMLGIFAALGALAWHYQDELTLAWINPDRSYEGYTPPPAPDYREDEAWFRRGGPQDGGAQVFVIHSNVYRGDGNWNAPYDRETQADFIEDVILVAEATPFEPLGPVWAPKYRQPTIFARFTQKHPGAASRATAYQDISAAFTQFLQEADPEAPVIVAGYGDGALFAGQLFLERIADDPDVIRRTAAVYAIGMPLPARLFEGQVCEGEEQPRCIVAFTPVDARFEGYQDRLRTRTLTLGPGGSYVSTSGVGKLCAPPPMGKELSAIDARSRRLIDVTLDAECVDGLFVFQPPEPQALRRRRLFGQQWFPDGVNLFAEPIAEDAARRVAGAYRIMAKEENAVPPLVAPEEIVPSPINKVPEPN</sequence>
<name>A0ABV7M9H2_9PROT</name>
<accession>A0ABV7M9H2</accession>
<proteinExistence type="predicted"/>
<dbReference type="EMBL" id="JBHRVA010000002">
    <property type="protein sequence ID" value="MFC3301427.1"/>
    <property type="molecule type" value="Genomic_DNA"/>
</dbReference>
<gene>
    <name evidence="1" type="ORF">ACFONP_01610</name>
</gene>
<evidence type="ECO:0000313" key="2">
    <source>
        <dbReference type="Proteomes" id="UP001595607"/>
    </source>
</evidence>
<dbReference type="Pfam" id="PF11288">
    <property type="entry name" value="DUF3089"/>
    <property type="match status" value="1"/>
</dbReference>
<reference evidence="2" key="1">
    <citation type="journal article" date="2019" name="Int. J. Syst. Evol. Microbiol.">
        <title>The Global Catalogue of Microorganisms (GCM) 10K type strain sequencing project: providing services to taxonomists for standard genome sequencing and annotation.</title>
        <authorList>
            <consortium name="The Broad Institute Genomics Platform"/>
            <consortium name="The Broad Institute Genome Sequencing Center for Infectious Disease"/>
            <person name="Wu L."/>
            <person name="Ma J."/>
        </authorList>
    </citation>
    <scope>NUCLEOTIDE SEQUENCE [LARGE SCALE GENOMIC DNA]</scope>
    <source>
        <strain evidence="2">KCTC 22245</strain>
    </source>
</reference>
<keyword evidence="2" id="KW-1185">Reference proteome</keyword>
<evidence type="ECO:0000313" key="1">
    <source>
        <dbReference type="EMBL" id="MFC3301427.1"/>
    </source>
</evidence>
<organism evidence="1 2">
    <name type="scientific">Parvularcula lutaonensis</name>
    <dbReference type="NCBI Taxonomy" id="491923"/>
    <lineage>
        <taxon>Bacteria</taxon>
        <taxon>Pseudomonadati</taxon>
        <taxon>Pseudomonadota</taxon>
        <taxon>Alphaproteobacteria</taxon>
        <taxon>Parvularculales</taxon>
        <taxon>Parvularculaceae</taxon>
        <taxon>Parvularcula</taxon>
    </lineage>
</organism>
<comment type="caution">
    <text evidence="1">The sequence shown here is derived from an EMBL/GenBank/DDBJ whole genome shotgun (WGS) entry which is preliminary data.</text>
</comment>
<dbReference type="Proteomes" id="UP001595607">
    <property type="component" value="Unassembled WGS sequence"/>
</dbReference>
<dbReference type="RefSeq" id="WP_189572409.1">
    <property type="nucleotide sequence ID" value="NZ_BMXU01000001.1"/>
</dbReference>
<protein>
    <submittedName>
        <fullName evidence="1">DUF3089 domain-containing protein</fullName>
    </submittedName>
</protein>